<dbReference type="EMBL" id="FQWB01000013">
    <property type="protein sequence ID" value="SHH05186.1"/>
    <property type="molecule type" value="Genomic_DNA"/>
</dbReference>
<dbReference type="RefSeq" id="WP_073372016.1">
    <property type="nucleotide sequence ID" value="NZ_FQWB01000013.1"/>
</dbReference>
<dbReference type="STRING" id="468056.SAMN05443549_11323"/>
<dbReference type="Proteomes" id="UP000184516">
    <property type="component" value="Unassembled WGS sequence"/>
</dbReference>
<protein>
    <submittedName>
        <fullName evidence="1">Uncharacterized protein</fullName>
    </submittedName>
</protein>
<organism evidence="1 2">
    <name type="scientific">Flavobacterium fluvii</name>
    <dbReference type="NCBI Taxonomy" id="468056"/>
    <lineage>
        <taxon>Bacteria</taxon>
        <taxon>Pseudomonadati</taxon>
        <taxon>Bacteroidota</taxon>
        <taxon>Flavobacteriia</taxon>
        <taxon>Flavobacteriales</taxon>
        <taxon>Flavobacteriaceae</taxon>
        <taxon>Flavobacterium</taxon>
    </lineage>
</organism>
<keyword evidence="2" id="KW-1185">Reference proteome</keyword>
<dbReference type="OrthoDB" id="8481528at2"/>
<evidence type="ECO:0000313" key="1">
    <source>
        <dbReference type="EMBL" id="SHH05186.1"/>
    </source>
</evidence>
<name>A0A1M5PUC5_9FLAO</name>
<sequence length="268" mass="31068">MAASNDIMKSRKKIATDLRKLSSVLYSYFPTAEIGSFESAISELRNKDIIPQIPQKPSNNELWGYNLGRLIFNFSDVPNHTKPDNCKDLKLILDIKIIGNCNNLYSLQDPFEWLEFNIVIEGTKFSEEGNTQLLTSYHLDRHIMEDGDEEAEYPHPIYHFQFGGRKLAAHGELLETGNLLVFDSPRIGHYPMEAILGIDFVLSNFFPKTWRKIKSENNEYINLIEEYQELFLKPYIHTHASQWNYSSGDIITNNYWCPTMICPQLYNS</sequence>
<gene>
    <name evidence="1" type="ORF">SAMN05443549_11323</name>
</gene>
<accession>A0A1M5PUC5</accession>
<evidence type="ECO:0000313" key="2">
    <source>
        <dbReference type="Proteomes" id="UP000184516"/>
    </source>
</evidence>
<reference evidence="2" key="1">
    <citation type="submission" date="2016-11" db="EMBL/GenBank/DDBJ databases">
        <authorList>
            <person name="Varghese N."/>
            <person name="Submissions S."/>
        </authorList>
    </citation>
    <scope>NUCLEOTIDE SEQUENCE [LARGE SCALE GENOMIC DNA]</scope>
    <source>
        <strain evidence="2">DSM 19978</strain>
    </source>
</reference>
<proteinExistence type="predicted"/>
<dbReference type="AlphaFoldDB" id="A0A1M5PUC5"/>